<sequence>VIIQSLRESGVFSSVIASAPLTLSKESSNSSRAAASNSLPLKKIGRSRESQATARRALENAAAATHEAAVPPLSPPGMDRDFIIEA</sequence>
<reference evidence="2 3" key="1">
    <citation type="submission" date="2024-02" db="EMBL/GenBank/DDBJ databases">
        <authorList>
            <person name="Vignale AGUSTIN F."/>
            <person name="Sosa J E."/>
            <person name="Modenutti C."/>
        </authorList>
    </citation>
    <scope>NUCLEOTIDE SEQUENCE [LARGE SCALE GENOMIC DNA]</scope>
</reference>
<comment type="caution">
    <text evidence="2">The sequence shown here is derived from an EMBL/GenBank/DDBJ whole genome shotgun (WGS) entry which is preliminary data.</text>
</comment>
<name>A0ABC8SY09_9AQUA</name>
<evidence type="ECO:0000256" key="1">
    <source>
        <dbReference type="SAM" id="MobiDB-lite"/>
    </source>
</evidence>
<evidence type="ECO:0000313" key="2">
    <source>
        <dbReference type="EMBL" id="CAK9161927.1"/>
    </source>
</evidence>
<proteinExistence type="predicted"/>
<gene>
    <name evidence="2" type="ORF">ILEXP_LOCUS30753</name>
</gene>
<organism evidence="2 3">
    <name type="scientific">Ilex paraguariensis</name>
    <name type="common">yerba mate</name>
    <dbReference type="NCBI Taxonomy" id="185542"/>
    <lineage>
        <taxon>Eukaryota</taxon>
        <taxon>Viridiplantae</taxon>
        <taxon>Streptophyta</taxon>
        <taxon>Embryophyta</taxon>
        <taxon>Tracheophyta</taxon>
        <taxon>Spermatophyta</taxon>
        <taxon>Magnoliopsida</taxon>
        <taxon>eudicotyledons</taxon>
        <taxon>Gunneridae</taxon>
        <taxon>Pentapetalae</taxon>
        <taxon>asterids</taxon>
        <taxon>campanulids</taxon>
        <taxon>Aquifoliales</taxon>
        <taxon>Aquifoliaceae</taxon>
        <taxon>Ilex</taxon>
    </lineage>
</organism>
<dbReference type="EMBL" id="CAUOFW020003759">
    <property type="protein sequence ID" value="CAK9161927.1"/>
    <property type="molecule type" value="Genomic_DNA"/>
</dbReference>
<keyword evidence="3" id="KW-1185">Reference proteome</keyword>
<dbReference type="Proteomes" id="UP001642360">
    <property type="component" value="Unassembled WGS sequence"/>
</dbReference>
<dbReference type="PANTHER" id="PTHR46701">
    <property type="entry name" value="GLYCOSYLTRANSFERASE-LIKE KOBITO 1"/>
    <property type="match status" value="1"/>
</dbReference>
<evidence type="ECO:0000313" key="3">
    <source>
        <dbReference type="Proteomes" id="UP001642360"/>
    </source>
</evidence>
<feature type="region of interest" description="Disordered" evidence="1">
    <location>
        <begin position="24"/>
        <end position="86"/>
    </location>
</feature>
<feature type="non-terminal residue" evidence="2">
    <location>
        <position position="1"/>
    </location>
</feature>
<feature type="compositionally biased region" description="Low complexity" evidence="1">
    <location>
        <begin position="27"/>
        <end position="38"/>
    </location>
</feature>
<dbReference type="InterPro" id="IPR044224">
    <property type="entry name" value="KOBITO1-like"/>
</dbReference>
<protein>
    <submittedName>
        <fullName evidence="2">Uncharacterized protein</fullName>
    </submittedName>
</protein>
<dbReference type="AlphaFoldDB" id="A0ABC8SY09"/>
<accession>A0ABC8SY09</accession>
<dbReference type="PANTHER" id="PTHR46701:SF7">
    <property type="entry name" value="GLYCOSYLTRANSFERASE-LIKE KOBITO 1"/>
    <property type="match status" value="1"/>
</dbReference>
<feature type="compositionally biased region" description="Low complexity" evidence="1">
    <location>
        <begin position="52"/>
        <end position="69"/>
    </location>
</feature>